<evidence type="ECO:0000313" key="2">
    <source>
        <dbReference type="Proteomes" id="UP001597045"/>
    </source>
</evidence>
<gene>
    <name evidence="1" type="ORF">ACFQ1S_41970</name>
</gene>
<dbReference type="Proteomes" id="UP001597045">
    <property type="component" value="Unassembled WGS sequence"/>
</dbReference>
<name>A0ABW3MM24_9PSEU</name>
<comment type="caution">
    <text evidence="1">The sequence shown here is derived from an EMBL/GenBank/DDBJ whole genome shotgun (WGS) entry which is preliminary data.</text>
</comment>
<accession>A0ABW3MM24</accession>
<evidence type="ECO:0000313" key="1">
    <source>
        <dbReference type="EMBL" id="MFD1051661.1"/>
    </source>
</evidence>
<feature type="non-terminal residue" evidence="1">
    <location>
        <position position="1"/>
    </location>
</feature>
<reference evidence="2" key="1">
    <citation type="journal article" date="2019" name="Int. J. Syst. Evol. Microbiol.">
        <title>The Global Catalogue of Microorganisms (GCM) 10K type strain sequencing project: providing services to taxonomists for standard genome sequencing and annotation.</title>
        <authorList>
            <consortium name="The Broad Institute Genomics Platform"/>
            <consortium name="The Broad Institute Genome Sequencing Center for Infectious Disease"/>
            <person name="Wu L."/>
            <person name="Ma J."/>
        </authorList>
    </citation>
    <scope>NUCLEOTIDE SEQUENCE [LARGE SCALE GENOMIC DNA]</scope>
    <source>
        <strain evidence="2">JCM 31486</strain>
    </source>
</reference>
<dbReference type="EMBL" id="JBHTIS010003771">
    <property type="protein sequence ID" value="MFD1051661.1"/>
    <property type="molecule type" value="Genomic_DNA"/>
</dbReference>
<protein>
    <submittedName>
        <fullName evidence="1">Uncharacterized protein</fullName>
    </submittedName>
</protein>
<proteinExistence type="predicted"/>
<organism evidence="1 2">
    <name type="scientific">Kibdelosporangium lantanae</name>
    <dbReference type="NCBI Taxonomy" id="1497396"/>
    <lineage>
        <taxon>Bacteria</taxon>
        <taxon>Bacillati</taxon>
        <taxon>Actinomycetota</taxon>
        <taxon>Actinomycetes</taxon>
        <taxon>Pseudonocardiales</taxon>
        <taxon>Pseudonocardiaceae</taxon>
        <taxon>Kibdelosporangium</taxon>
    </lineage>
</organism>
<keyword evidence="2" id="KW-1185">Reference proteome</keyword>
<sequence length="142" mass="15560">GWRAAALLRLVTLHPDTDRAAAIAGTIVNPDYQAEALMSLIARDARPALVGRLREILPRVSSGNRRTQVIRDLAGVLGGQAEGFALSITDPRGQATAWRVVARYRPDHAVARILHVRPWNEALDIVPPEVLDVFVAEVFAER</sequence>